<evidence type="ECO:0000313" key="2">
    <source>
        <dbReference type="EMBL" id="MFG1710253.1"/>
    </source>
</evidence>
<proteinExistence type="predicted"/>
<organism evidence="2 3">
    <name type="scientific">Nonomuraea marmarensis</name>
    <dbReference type="NCBI Taxonomy" id="3351344"/>
    <lineage>
        <taxon>Bacteria</taxon>
        <taxon>Bacillati</taxon>
        <taxon>Actinomycetota</taxon>
        <taxon>Actinomycetes</taxon>
        <taxon>Streptosporangiales</taxon>
        <taxon>Streptosporangiaceae</taxon>
        <taxon>Nonomuraea</taxon>
    </lineage>
</organism>
<accession>A0ABW7AS51</accession>
<keyword evidence="3" id="KW-1185">Reference proteome</keyword>
<evidence type="ECO:0000256" key="1">
    <source>
        <dbReference type="SAM" id="MobiDB-lite"/>
    </source>
</evidence>
<dbReference type="Proteomes" id="UP001603978">
    <property type="component" value="Unassembled WGS sequence"/>
</dbReference>
<dbReference type="RefSeq" id="WP_393175867.1">
    <property type="nucleotide sequence ID" value="NZ_JBICRM010000045.1"/>
</dbReference>
<name>A0ABW7AS51_9ACTN</name>
<gene>
    <name evidence="2" type="ORF">ACFLIM_44495</name>
</gene>
<sequence>MAYVSGFARATTSIHPGMAVSGTNALLMNSSGNKANPVIAKNVPGPGRPRRGGRRTRGSGARRR</sequence>
<feature type="region of interest" description="Disordered" evidence="1">
    <location>
        <begin position="31"/>
        <end position="64"/>
    </location>
</feature>
<evidence type="ECO:0000313" key="3">
    <source>
        <dbReference type="Proteomes" id="UP001603978"/>
    </source>
</evidence>
<dbReference type="EMBL" id="JBICRM010000045">
    <property type="protein sequence ID" value="MFG1710253.1"/>
    <property type="molecule type" value="Genomic_DNA"/>
</dbReference>
<comment type="caution">
    <text evidence="2">The sequence shown here is derived from an EMBL/GenBank/DDBJ whole genome shotgun (WGS) entry which is preliminary data.</text>
</comment>
<protein>
    <submittedName>
        <fullName evidence="2">Uncharacterized protein</fullName>
    </submittedName>
</protein>
<reference evidence="2 3" key="1">
    <citation type="submission" date="2024-10" db="EMBL/GenBank/DDBJ databases">
        <authorList>
            <person name="Topkara A.R."/>
            <person name="Saygin H."/>
        </authorList>
    </citation>
    <scope>NUCLEOTIDE SEQUENCE [LARGE SCALE GENOMIC DNA]</scope>
    <source>
        <strain evidence="2 3">M3C6</strain>
    </source>
</reference>
<feature type="compositionally biased region" description="Basic residues" evidence="1">
    <location>
        <begin position="48"/>
        <end position="64"/>
    </location>
</feature>